<evidence type="ECO:0000259" key="1">
    <source>
        <dbReference type="Pfam" id="PF08818"/>
    </source>
</evidence>
<dbReference type="RefSeq" id="WP_161344176.1">
    <property type="nucleotide sequence ID" value="NZ_BMGW01000003.1"/>
</dbReference>
<dbReference type="InterPro" id="IPR016786">
    <property type="entry name" value="YdeI_bac"/>
</dbReference>
<dbReference type="OrthoDB" id="214150at2"/>
<dbReference type="Proteomes" id="UP000477083">
    <property type="component" value="Unassembled WGS sequence"/>
</dbReference>
<dbReference type="PIRSF" id="PIRSF021308">
    <property type="entry name" value="UCP021308"/>
    <property type="match status" value="1"/>
</dbReference>
<dbReference type="SUPFAM" id="SSF159888">
    <property type="entry name" value="YdhG-like"/>
    <property type="match status" value="1"/>
</dbReference>
<protein>
    <recommendedName>
        <fullName evidence="1">YdhG-like domain-containing protein</fullName>
    </recommendedName>
</protein>
<organism evidence="2 3">
    <name type="scientific">Frigidibacter albus</name>
    <dbReference type="NCBI Taxonomy" id="1465486"/>
    <lineage>
        <taxon>Bacteria</taxon>
        <taxon>Pseudomonadati</taxon>
        <taxon>Pseudomonadota</taxon>
        <taxon>Alphaproteobacteria</taxon>
        <taxon>Rhodobacterales</taxon>
        <taxon>Paracoccaceae</taxon>
        <taxon>Frigidibacter</taxon>
    </lineage>
</organism>
<name>A0A6L8VGQ3_9RHOB</name>
<reference evidence="2 3" key="1">
    <citation type="submission" date="2020-01" db="EMBL/GenBank/DDBJ databases">
        <title>Frigidibacter albus SP32T (=CGMCC 1.13995T).</title>
        <authorList>
            <person name="Liao X."/>
        </authorList>
    </citation>
    <scope>NUCLEOTIDE SEQUENCE [LARGE SCALE GENOMIC DNA]</scope>
    <source>
        <strain evidence="2 3">SP32</strain>
    </source>
</reference>
<dbReference type="Pfam" id="PF13376">
    <property type="entry name" value="OmdA"/>
    <property type="match status" value="1"/>
</dbReference>
<keyword evidence="3" id="KW-1185">Reference proteome</keyword>
<accession>A0A6L8VGQ3</accession>
<evidence type="ECO:0000313" key="3">
    <source>
        <dbReference type="Proteomes" id="UP000477083"/>
    </source>
</evidence>
<gene>
    <name evidence="2" type="ORF">GS660_05245</name>
</gene>
<dbReference type="EMBL" id="WWNR01000003">
    <property type="protein sequence ID" value="MZQ88499.1"/>
    <property type="molecule type" value="Genomic_DNA"/>
</dbReference>
<feature type="domain" description="YdhG-like" evidence="1">
    <location>
        <begin position="29"/>
        <end position="126"/>
    </location>
</feature>
<dbReference type="InterPro" id="IPR014922">
    <property type="entry name" value="YdhG-like"/>
</dbReference>
<sequence>MITEIEDFFTKGCGRCDRFATADCSVRAWQRGLTELRTLCLAAGLTETVKWGHPCYTHSARNIAIIGAFRGDFRLSFFNAALMKDPEGVLERQGPNTRHADMIRFTENEQVADKARVIAAYLTEAMGYAEAGVKPPKDDTARELPEELTLAMDADPDLAEAFHALTPGRQTSYVIHLASARTSATRVARIARARPKIMAGKGANER</sequence>
<dbReference type="AlphaFoldDB" id="A0A6L8VGQ3"/>
<comment type="caution">
    <text evidence="2">The sequence shown here is derived from an EMBL/GenBank/DDBJ whole genome shotgun (WGS) entry which is preliminary data.</text>
</comment>
<evidence type="ECO:0000313" key="2">
    <source>
        <dbReference type="EMBL" id="MZQ88499.1"/>
    </source>
</evidence>
<proteinExistence type="predicted"/>
<dbReference type="Pfam" id="PF08818">
    <property type="entry name" value="DUF1801"/>
    <property type="match status" value="1"/>
</dbReference>
<dbReference type="Gene3D" id="3.90.1150.200">
    <property type="match status" value="1"/>
</dbReference>